<dbReference type="PANTHER" id="PTHR30026:SF22">
    <property type="entry name" value="OUTER MEMBRANE EFFLUX PROTEIN"/>
    <property type="match status" value="1"/>
</dbReference>
<dbReference type="InterPro" id="IPR003423">
    <property type="entry name" value="OMP_efflux"/>
</dbReference>
<dbReference type="EMBL" id="VYQE01000001">
    <property type="protein sequence ID" value="KAA9010189.1"/>
    <property type="molecule type" value="Genomic_DNA"/>
</dbReference>
<evidence type="ECO:0000256" key="2">
    <source>
        <dbReference type="ARBA" id="ARBA00007613"/>
    </source>
</evidence>
<evidence type="ECO:0000313" key="10">
    <source>
        <dbReference type="Proteomes" id="UP000326554"/>
    </source>
</evidence>
<dbReference type="SUPFAM" id="SSF56954">
    <property type="entry name" value="Outer membrane efflux proteins (OEP)"/>
    <property type="match status" value="1"/>
</dbReference>
<dbReference type="GO" id="GO:0015288">
    <property type="term" value="F:porin activity"/>
    <property type="evidence" value="ECO:0007669"/>
    <property type="project" value="TreeGrafter"/>
</dbReference>
<sequence>MQILGRAAAIAFALSLGFAAPAARAQSLADTLMNAYESSGLLTQNRALLRAADEDVAQAVSQLAPIISWTANAQVTDPRPIDGDFLTTSLGLSAQLLIYDGGATQTAIAAQKETVLATRAELRGIEQDVLLRAVEAHLNIRRASEFVQLRRNNVRLITEQLRAARDRFEVGEVTRTDVSLAEARLASARGNLASAEGDLAQAIEEYIAAVGTRPGTLGAVQPAQIGYDQAAAKAFAVRNHPSIEAAQHQVAAAELNIQRAEAALRPNVNLQGNIGLDDDFNSTESLSLSLSGPISQGGRLASSIRQAMARRDAARAGLHISRQQIEQQVGNAYALLAVARASAEATDRQVRAAQVAFDGVREEATLGARTTLDVLDAEQELFDARTALISAQIDATLATYRVLAAMGLLTVDRLNLGIQTYDPAAYYNLVEDAPLGQSDRGRALDRVLRSIGD</sequence>
<evidence type="ECO:0000256" key="4">
    <source>
        <dbReference type="ARBA" id="ARBA00022452"/>
    </source>
</evidence>
<evidence type="ECO:0000256" key="8">
    <source>
        <dbReference type="SAM" id="SignalP"/>
    </source>
</evidence>
<accession>A0A5J5GPC5</accession>
<evidence type="ECO:0000256" key="3">
    <source>
        <dbReference type="ARBA" id="ARBA00022448"/>
    </source>
</evidence>
<keyword evidence="7" id="KW-0998">Cell outer membrane</keyword>
<keyword evidence="8" id="KW-0732">Signal</keyword>
<evidence type="ECO:0000313" key="9">
    <source>
        <dbReference type="EMBL" id="KAA9010189.1"/>
    </source>
</evidence>
<keyword evidence="10" id="KW-1185">Reference proteome</keyword>
<evidence type="ECO:0000256" key="7">
    <source>
        <dbReference type="ARBA" id="ARBA00023237"/>
    </source>
</evidence>
<dbReference type="Proteomes" id="UP000326554">
    <property type="component" value="Unassembled WGS sequence"/>
</dbReference>
<dbReference type="InterPro" id="IPR051906">
    <property type="entry name" value="TolC-like"/>
</dbReference>
<dbReference type="PANTHER" id="PTHR30026">
    <property type="entry name" value="OUTER MEMBRANE PROTEIN TOLC"/>
    <property type="match status" value="1"/>
</dbReference>
<keyword evidence="4" id="KW-1134">Transmembrane beta strand</keyword>
<dbReference type="InterPro" id="IPR010130">
    <property type="entry name" value="T1SS_OMP_TolC"/>
</dbReference>
<evidence type="ECO:0000256" key="5">
    <source>
        <dbReference type="ARBA" id="ARBA00022692"/>
    </source>
</evidence>
<keyword evidence="3" id="KW-0813">Transport</keyword>
<feature type="chain" id="PRO_5023809892" evidence="8">
    <location>
        <begin position="26"/>
        <end position="453"/>
    </location>
</feature>
<proteinExistence type="inferred from homology"/>
<keyword evidence="6" id="KW-0472">Membrane</keyword>
<comment type="subcellular location">
    <subcellularLocation>
        <location evidence="1">Cell outer membrane</location>
    </subcellularLocation>
</comment>
<comment type="caution">
    <text evidence="9">The sequence shown here is derived from an EMBL/GenBank/DDBJ whole genome shotgun (WGS) entry which is preliminary data.</text>
</comment>
<gene>
    <name evidence="9" type="ORF">F3S47_02760</name>
</gene>
<protein>
    <submittedName>
        <fullName evidence="9">TolC family outer membrane protein</fullName>
    </submittedName>
</protein>
<feature type="signal peptide" evidence="8">
    <location>
        <begin position="1"/>
        <end position="25"/>
    </location>
</feature>
<dbReference type="Pfam" id="PF02321">
    <property type="entry name" value="OEP"/>
    <property type="match status" value="2"/>
</dbReference>
<comment type="similarity">
    <text evidence="2">Belongs to the outer membrane factor (OMF) (TC 1.B.17) family.</text>
</comment>
<dbReference type="GO" id="GO:1990281">
    <property type="term" value="C:efflux pump complex"/>
    <property type="evidence" value="ECO:0007669"/>
    <property type="project" value="TreeGrafter"/>
</dbReference>
<dbReference type="NCBIfam" id="TIGR01844">
    <property type="entry name" value="type_I_sec_TolC"/>
    <property type="match status" value="1"/>
</dbReference>
<dbReference type="RefSeq" id="WP_150443675.1">
    <property type="nucleotide sequence ID" value="NZ_VYQE01000001.1"/>
</dbReference>
<dbReference type="Gene3D" id="1.20.1600.10">
    <property type="entry name" value="Outer membrane efflux proteins (OEP)"/>
    <property type="match status" value="1"/>
</dbReference>
<dbReference type="GO" id="GO:0015562">
    <property type="term" value="F:efflux transmembrane transporter activity"/>
    <property type="evidence" value="ECO:0007669"/>
    <property type="project" value="InterPro"/>
</dbReference>
<evidence type="ECO:0000256" key="1">
    <source>
        <dbReference type="ARBA" id="ARBA00004442"/>
    </source>
</evidence>
<organism evidence="9 10">
    <name type="scientific">Histidinibacterium aquaticum</name>
    <dbReference type="NCBI Taxonomy" id="2613962"/>
    <lineage>
        <taxon>Bacteria</taxon>
        <taxon>Pseudomonadati</taxon>
        <taxon>Pseudomonadota</taxon>
        <taxon>Alphaproteobacteria</taxon>
        <taxon>Rhodobacterales</taxon>
        <taxon>Paracoccaceae</taxon>
        <taxon>Histidinibacterium</taxon>
    </lineage>
</organism>
<keyword evidence="5" id="KW-0812">Transmembrane</keyword>
<dbReference type="GO" id="GO:0009279">
    <property type="term" value="C:cell outer membrane"/>
    <property type="evidence" value="ECO:0007669"/>
    <property type="project" value="UniProtKB-SubCell"/>
</dbReference>
<dbReference type="AlphaFoldDB" id="A0A5J5GPC5"/>
<evidence type="ECO:0000256" key="6">
    <source>
        <dbReference type="ARBA" id="ARBA00023136"/>
    </source>
</evidence>
<name>A0A5J5GPC5_9RHOB</name>
<reference evidence="9 10" key="1">
    <citation type="submission" date="2019-09" db="EMBL/GenBank/DDBJ databases">
        <authorList>
            <person name="Park J.-S."/>
            <person name="Choi H.-J."/>
        </authorList>
    </citation>
    <scope>NUCLEOTIDE SEQUENCE [LARGE SCALE GENOMIC DNA]</scope>
    <source>
        <strain evidence="9 10">176SS1-4</strain>
    </source>
</reference>